<dbReference type="PANTHER" id="PTHR45901:SF3">
    <property type="entry name" value="LIPOXYGENASE HOMOLOGY DOMAIN-CONTAINING PROTEIN 1"/>
    <property type="match status" value="1"/>
</dbReference>
<proteinExistence type="predicted"/>
<accession>K1R2V2</accession>
<dbReference type="SUPFAM" id="SSF49723">
    <property type="entry name" value="Lipase/lipooxygenase domain (PLAT/LH2 domain)"/>
    <property type="match status" value="3"/>
</dbReference>
<dbReference type="HOGENOM" id="CLU_045593_0_0_1"/>
<dbReference type="PROSITE" id="PS50095">
    <property type="entry name" value="PLAT"/>
    <property type="match status" value="3"/>
</dbReference>
<dbReference type="AlphaFoldDB" id="K1R2V2"/>
<feature type="domain" description="PLAT" evidence="2">
    <location>
        <begin position="118"/>
        <end position="243"/>
    </location>
</feature>
<sequence length="475" mass="53459">MQQPFSNSEAVKMCMVGPDAPLSSHIKYGPKPPYAVGKPRERPYSARRMESVYSRNGDVRSSIPLPPYHAMNDPHLYEYFERRFGQIQTAARRKRPISAPSVASSTTRGKKKRSEDDVLYKIAIITADKKDAGTDAKVFLTVKGLRGKIPKTRLTKKAGSVRKNSKVAFRFSKGSTHLFKIRGPEIGDIKSIIIETDGIQKEQAWFLQEVEITNVKRKKSWSFVCNNWLSLHHGDQQTTRELFPNISSKTDYEIVTVTGDKNGASTSANVYVTIEGRTGVTPKLHLKDFTRTNFRQNSSDTFKIRTNCVGPMKKIKVEHDNTGLGAGWYLERVVITDLNHPKWKYYFPCGMWLARDEGDGAISRYLIGSKDPFAIRKDSKYKVTVYTGDKKGAGTDANVILSIFGENGESGEQKLDNSKNNFERNCKDEFLVKCPCLGRINRIRIGHDNTGFGPGWYLDKVSTSVVCVPSIMCMQ</sequence>
<organism evidence="3">
    <name type="scientific">Magallana gigas</name>
    <name type="common">Pacific oyster</name>
    <name type="synonym">Crassostrea gigas</name>
    <dbReference type="NCBI Taxonomy" id="29159"/>
    <lineage>
        <taxon>Eukaryota</taxon>
        <taxon>Metazoa</taxon>
        <taxon>Spiralia</taxon>
        <taxon>Lophotrochozoa</taxon>
        <taxon>Mollusca</taxon>
        <taxon>Bivalvia</taxon>
        <taxon>Autobranchia</taxon>
        <taxon>Pteriomorphia</taxon>
        <taxon>Ostreida</taxon>
        <taxon>Ostreoidea</taxon>
        <taxon>Ostreidae</taxon>
        <taxon>Magallana</taxon>
    </lineage>
</organism>
<evidence type="ECO:0000259" key="2">
    <source>
        <dbReference type="PROSITE" id="PS50095"/>
    </source>
</evidence>
<dbReference type="EMBL" id="JH817882">
    <property type="protein sequence ID" value="EKC40048.1"/>
    <property type="molecule type" value="Genomic_DNA"/>
</dbReference>
<dbReference type="InterPro" id="IPR036392">
    <property type="entry name" value="PLAT/LH2_dom_sf"/>
</dbReference>
<evidence type="ECO:0000256" key="1">
    <source>
        <dbReference type="PROSITE-ProRule" id="PRU00152"/>
    </source>
</evidence>
<dbReference type="InterPro" id="IPR001024">
    <property type="entry name" value="PLAT/LH2_dom"/>
</dbReference>
<gene>
    <name evidence="3" type="ORF">CGI_10011378</name>
</gene>
<dbReference type="CDD" id="cd01756">
    <property type="entry name" value="PLAT_repeat"/>
    <property type="match status" value="2"/>
</dbReference>
<evidence type="ECO:0000313" key="3">
    <source>
        <dbReference type="EMBL" id="EKC40048.1"/>
    </source>
</evidence>
<protein>
    <submittedName>
        <fullName evidence="3">Lipoxygenase-like protein domain-containing protein 1</fullName>
    </submittedName>
</protein>
<feature type="domain" description="PLAT" evidence="2">
    <location>
        <begin position="250"/>
        <end position="367"/>
    </location>
</feature>
<feature type="domain" description="PLAT" evidence="2">
    <location>
        <begin position="379"/>
        <end position="475"/>
    </location>
</feature>
<dbReference type="InterPro" id="IPR052970">
    <property type="entry name" value="Inner_ear_hair_cell_LOXHD"/>
</dbReference>
<reference evidence="3" key="1">
    <citation type="journal article" date="2012" name="Nature">
        <title>The oyster genome reveals stress adaptation and complexity of shell formation.</title>
        <authorList>
            <person name="Zhang G."/>
            <person name="Fang X."/>
            <person name="Guo X."/>
            <person name="Li L."/>
            <person name="Luo R."/>
            <person name="Xu F."/>
            <person name="Yang P."/>
            <person name="Zhang L."/>
            <person name="Wang X."/>
            <person name="Qi H."/>
            <person name="Xiong Z."/>
            <person name="Que H."/>
            <person name="Xie Y."/>
            <person name="Holland P.W."/>
            <person name="Paps J."/>
            <person name="Zhu Y."/>
            <person name="Wu F."/>
            <person name="Chen Y."/>
            <person name="Wang J."/>
            <person name="Peng C."/>
            <person name="Meng J."/>
            <person name="Yang L."/>
            <person name="Liu J."/>
            <person name="Wen B."/>
            <person name="Zhang N."/>
            <person name="Huang Z."/>
            <person name="Zhu Q."/>
            <person name="Feng Y."/>
            <person name="Mount A."/>
            <person name="Hedgecock D."/>
            <person name="Xu Z."/>
            <person name="Liu Y."/>
            <person name="Domazet-Loso T."/>
            <person name="Du Y."/>
            <person name="Sun X."/>
            <person name="Zhang S."/>
            <person name="Liu B."/>
            <person name="Cheng P."/>
            <person name="Jiang X."/>
            <person name="Li J."/>
            <person name="Fan D."/>
            <person name="Wang W."/>
            <person name="Fu W."/>
            <person name="Wang T."/>
            <person name="Wang B."/>
            <person name="Zhang J."/>
            <person name="Peng Z."/>
            <person name="Li Y."/>
            <person name="Li N."/>
            <person name="Wang J."/>
            <person name="Chen M."/>
            <person name="He Y."/>
            <person name="Tan F."/>
            <person name="Song X."/>
            <person name="Zheng Q."/>
            <person name="Huang R."/>
            <person name="Yang H."/>
            <person name="Du X."/>
            <person name="Chen L."/>
            <person name="Yang M."/>
            <person name="Gaffney P.M."/>
            <person name="Wang S."/>
            <person name="Luo L."/>
            <person name="She Z."/>
            <person name="Ming Y."/>
            <person name="Huang W."/>
            <person name="Zhang S."/>
            <person name="Huang B."/>
            <person name="Zhang Y."/>
            <person name="Qu T."/>
            <person name="Ni P."/>
            <person name="Miao G."/>
            <person name="Wang J."/>
            <person name="Wang Q."/>
            <person name="Steinberg C.E."/>
            <person name="Wang H."/>
            <person name="Li N."/>
            <person name="Qian L."/>
            <person name="Zhang G."/>
            <person name="Li Y."/>
            <person name="Yang H."/>
            <person name="Liu X."/>
            <person name="Wang J."/>
            <person name="Yin Y."/>
            <person name="Wang J."/>
        </authorList>
    </citation>
    <scope>NUCLEOTIDE SEQUENCE [LARGE SCALE GENOMIC DNA]</scope>
    <source>
        <strain evidence="3">05x7-T-G4-1.051#20</strain>
    </source>
</reference>
<name>K1R2V2_MAGGI</name>
<dbReference type="Gene3D" id="2.40.180.10">
    <property type="entry name" value="Catalase core domain"/>
    <property type="match status" value="3"/>
</dbReference>
<dbReference type="SMART" id="SM00308">
    <property type="entry name" value="LH2"/>
    <property type="match status" value="2"/>
</dbReference>
<comment type="caution">
    <text evidence="1">Lacks conserved residue(s) required for the propagation of feature annotation.</text>
</comment>
<dbReference type="PANTHER" id="PTHR45901">
    <property type="entry name" value="PROTEIN CBG12474"/>
    <property type="match status" value="1"/>
</dbReference>
<dbReference type="InParanoid" id="K1R2V2"/>
<dbReference type="Pfam" id="PF01477">
    <property type="entry name" value="PLAT"/>
    <property type="match status" value="3"/>
</dbReference>